<gene>
    <name evidence="5" type="ORF">HYX28_03685</name>
</gene>
<dbReference type="EMBL" id="JACPNR010000004">
    <property type="protein sequence ID" value="MBI2677863.1"/>
    <property type="molecule type" value="Genomic_DNA"/>
</dbReference>
<dbReference type="Gene3D" id="3.40.720.10">
    <property type="entry name" value="Alkaline Phosphatase, subunit A"/>
    <property type="match status" value="2"/>
</dbReference>
<comment type="caution">
    <text evidence="5">The sequence shown here is derived from an EMBL/GenBank/DDBJ whole genome shotgun (WGS) entry which is preliminary data.</text>
</comment>
<dbReference type="PANTHER" id="PTHR42693">
    <property type="entry name" value="ARYLSULFATASE FAMILY MEMBER"/>
    <property type="match status" value="1"/>
</dbReference>
<evidence type="ECO:0000256" key="2">
    <source>
        <dbReference type="PROSITE-ProRule" id="PRU00339"/>
    </source>
</evidence>
<dbReference type="AlphaFoldDB" id="A0A932EPL8"/>
<evidence type="ECO:0000259" key="4">
    <source>
        <dbReference type="Pfam" id="PF00884"/>
    </source>
</evidence>
<dbReference type="SUPFAM" id="SSF48452">
    <property type="entry name" value="TPR-like"/>
    <property type="match status" value="1"/>
</dbReference>
<organism evidence="5 6">
    <name type="scientific">Candidatus Korobacter versatilis</name>
    <dbReference type="NCBI Taxonomy" id="658062"/>
    <lineage>
        <taxon>Bacteria</taxon>
        <taxon>Pseudomonadati</taxon>
        <taxon>Acidobacteriota</taxon>
        <taxon>Terriglobia</taxon>
        <taxon>Terriglobales</taxon>
        <taxon>Candidatus Korobacteraceae</taxon>
        <taxon>Candidatus Korobacter</taxon>
    </lineage>
</organism>
<dbReference type="InterPro" id="IPR011990">
    <property type="entry name" value="TPR-like_helical_dom_sf"/>
</dbReference>
<feature type="repeat" description="TPR" evidence="2">
    <location>
        <begin position="493"/>
        <end position="526"/>
    </location>
</feature>
<dbReference type="GO" id="GO:0004065">
    <property type="term" value="F:arylsulfatase activity"/>
    <property type="evidence" value="ECO:0007669"/>
    <property type="project" value="TreeGrafter"/>
</dbReference>
<keyword evidence="2" id="KW-0802">TPR repeat</keyword>
<keyword evidence="5" id="KW-0378">Hydrolase</keyword>
<dbReference type="PROSITE" id="PS50293">
    <property type="entry name" value="TPR_REGION"/>
    <property type="match status" value="1"/>
</dbReference>
<evidence type="ECO:0000313" key="5">
    <source>
        <dbReference type="EMBL" id="MBI2677863.1"/>
    </source>
</evidence>
<dbReference type="Proteomes" id="UP000779809">
    <property type="component" value="Unassembled WGS sequence"/>
</dbReference>
<sequence>MLARLRILCLLVISSALATAAAGPPNIILITLDTTRADRMGFLGSTRGLTPNLDALARQSVVFEHAYSQAPLTTASHATILTGTYPQYHGVNDFGVPLRADVPSLPDLLHQRGYRTAAFVGSIILDPKSGFAPGFERGFDVYDAGYRIRRGTEDRYTTMERRADEVAARAIAWLNKTSGKQAGKPAPRPFFLWVHLYDPHDPYEAPAPYGPRYKAEPYDGELAYTDAAVGRLLNALRARGLYEGAAVAVMADHGEALGQHGENTHGIFLYDETIRVPLLIKPPAGKARVAPSRVSEAASLVDVAPTLLQLAGIVAPRTMQGAPLPAALPKRAGPGPLTVEERPYAETDYPRRAFGWSPLRAIRSGKYLFVLAPERELYDLAKDPGATNNLAASSSAVADTLANGMSVFRASTSGGDAAKAALTPEQTANLGALGYVAGSSPSGGNEAASGIDPKKKIGVVNLLHDALLDVEGGRYEEAIPRLEKVLAGDPQMFIANMQMGTAWARKKQPANAATWFQKAVTLQPENAMAQYELGLALFATGEWKEAATHFEAAVERSPKWPDAQYSLGSVYARIDRVPEAKEHLLAALALNPELFPANLLYGRILTLQRQPGAGLPYLEKAVASQADSAEAHAFLADALLAAGRKAEALREYNAAKRLMPQR</sequence>
<feature type="chain" id="PRO_5037113639" evidence="3">
    <location>
        <begin position="21"/>
        <end position="662"/>
    </location>
</feature>
<reference evidence="5" key="1">
    <citation type="submission" date="2020-07" db="EMBL/GenBank/DDBJ databases">
        <title>Huge and variable diversity of episymbiotic CPR bacteria and DPANN archaea in groundwater ecosystems.</title>
        <authorList>
            <person name="He C.Y."/>
            <person name="Keren R."/>
            <person name="Whittaker M."/>
            <person name="Farag I.F."/>
            <person name="Doudna J."/>
            <person name="Cate J.H.D."/>
            <person name="Banfield J.F."/>
        </authorList>
    </citation>
    <scope>NUCLEOTIDE SEQUENCE</scope>
    <source>
        <strain evidence="5">NC_groundwater_580_Pr5_B-0.1um_64_19</strain>
    </source>
</reference>
<dbReference type="PROSITE" id="PS50005">
    <property type="entry name" value="TPR"/>
    <property type="match status" value="3"/>
</dbReference>
<dbReference type="InterPro" id="IPR019734">
    <property type="entry name" value="TPR_rpt"/>
</dbReference>
<dbReference type="Gene3D" id="1.25.40.10">
    <property type="entry name" value="Tetratricopeptide repeat domain"/>
    <property type="match status" value="1"/>
</dbReference>
<dbReference type="SMART" id="SM00028">
    <property type="entry name" value="TPR"/>
    <property type="match status" value="4"/>
</dbReference>
<evidence type="ECO:0000313" key="6">
    <source>
        <dbReference type="Proteomes" id="UP000779809"/>
    </source>
</evidence>
<dbReference type="PANTHER" id="PTHR42693:SF33">
    <property type="entry name" value="ARYLSULFATASE"/>
    <property type="match status" value="1"/>
</dbReference>
<accession>A0A932EPL8</accession>
<comment type="similarity">
    <text evidence="1">Belongs to the sulfatase family.</text>
</comment>
<dbReference type="CDD" id="cd16148">
    <property type="entry name" value="sulfatase_like"/>
    <property type="match status" value="1"/>
</dbReference>
<feature type="repeat" description="TPR" evidence="2">
    <location>
        <begin position="527"/>
        <end position="560"/>
    </location>
</feature>
<feature type="repeat" description="TPR" evidence="2">
    <location>
        <begin position="561"/>
        <end position="594"/>
    </location>
</feature>
<proteinExistence type="inferred from homology"/>
<evidence type="ECO:0000256" key="1">
    <source>
        <dbReference type="ARBA" id="ARBA00008779"/>
    </source>
</evidence>
<dbReference type="InterPro" id="IPR000917">
    <property type="entry name" value="Sulfatase_N"/>
</dbReference>
<name>A0A932EPL8_9BACT</name>
<dbReference type="Pfam" id="PF00884">
    <property type="entry name" value="Sulfatase"/>
    <property type="match status" value="1"/>
</dbReference>
<dbReference type="InterPro" id="IPR050738">
    <property type="entry name" value="Sulfatase"/>
</dbReference>
<dbReference type="InterPro" id="IPR017850">
    <property type="entry name" value="Alkaline_phosphatase_core_sf"/>
</dbReference>
<feature type="signal peptide" evidence="3">
    <location>
        <begin position="1"/>
        <end position="20"/>
    </location>
</feature>
<feature type="domain" description="Sulfatase N-terminal" evidence="4">
    <location>
        <begin position="25"/>
        <end position="313"/>
    </location>
</feature>
<keyword evidence="3" id="KW-0732">Signal</keyword>
<dbReference type="SUPFAM" id="SSF53649">
    <property type="entry name" value="Alkaline phosphatase-like"/>
    <property type="match status" value="1"/>
</dbReference>
<protein>
    <submittedName>
        <fullName evidence="5">Sulfatase-like hydrolase/transferase</fullName>
    </submittedName>
</protein>
<evidence type="ECO:0000256" key="3">
    <source>
        <dbReference type="SAM" id="SignalP"/>
    </source>
</evidence>
<dbReference type="Pfam" id="PF13432">
    <property type="entry name" value="TPR_16"/>
    <property type="match status" value="3"/>
</dbReference>